<evidence type="ECO:0000256" key="1">
    <source>
        <dbReference type="ARBA" id="ARBA00004370"/>
    </source>
</evidence>
<organism evidence="9 10">
    <name type="scientific">Acaryochloris thomasi RCC1774</name>
    <dbReference type="NCBI Taxonomy" id="1764569"/>
    <lineage>
        <taxon>Bacteria</taxon>
        <taxon>Bacillati</taxon>
        <taxon>Cyanobacteriota</taxon>
        <taxon>Cyanophyceae</taxon>
        <taxon>Acaryochloridales</taxon>
        <taxon>Acaryochloridaceae</taxon>
        <taxon>Acaryochloris</taxon>
        <taxon>Acaryochloris thomasi</taxon>
    </lineage>
</organism>
<proteinExistence type="predicted"/>
<evidence type="ECO:0000256" key="2">
    <source>
        <dbReference type="ARBA" id="ARBA00022741"/>
    </source>
</evidence>
<protein>
    <submittedName>
        <fullName evidence="9">Bacterial dynamin-like protein</fullName>
        <ecNumber evidence="9">3.6.5.5</ecNumber>
    </submittedName>
</protein>
<dbReference type="InterPro" id="IPR027094">
    <property type="entry name" value="Mitofusin_fam"/>
</dbReference>
<name>A0A2W1JKH5_9CYAN</name>
<feature type="transmembrane region" description="Helical" evidence="7">
    <location>
        <begin position="559"/>
        <end position="586"/>
    </location>
</feature>
<keyword evidence="7" id="KW-1133">Transmembrane helix</keyword>
<evidence type="ECO:0000256" key="7">
    <source>
        <dbReference type="SAM" id="Phobius"/>
    </source>
</evidence>
<dbReference type="AlphaFoldDB" id="A0A2W1JKH5"/>
<comment type="caution">
    <text evidence="9">The sequence shown here is derived from an EMBL/GenBank/DDBJ whole genome shotgun (WGS) entry which is preliminary data.</text>
</comment>
<dbReference type="InterPro" id="IPR045063">
    <property type="entry name" value="Dynamin_N"/>
</dbReference>
<feature type="domain" description="Dynamin-type G" evidence="8">
    <location>
        <begin position="66"/>
        <end position="313"/>
    </location>
</feature>
<sequence>MSNTVASKTFLQDLGRVAQARQHIAGHLSEMSQAIQQAERAAEQGSGQLGLERDIEDISRASQNLKQGVFRLLVLGDMKRGKSTFLNALIGENLLPSDVNPCTALLTILKYGAKKQVTVHFKNGSSPEQLDFQNFKERYTIAPEEAKEWAAKNQQAFPDVSHAVVEYPLALLEKGVEIVDSPGLNDTEARNELSLGYINNCHAVLFVLRASQPCTMAERRYLENYMKERGLSIFFLINAWDQVKESLIDPDDVEELQAAESKLRKVFQTHLASYCQVEETDLYHERVFEISALKALRKRLKDTDAQLEGTGFPAFMGALNTFLTEERAVSELRQARTIARQARERVADSVDRRIPLLDQDVTELKQLISSVEPEFGQLVGIRDQFQGEIHRLRDRKSRQIADSFRDYVFGLEQTFEEDFLKYQPPSLKILDIFNQDKRSALDAALKQAFQQYVNDKFFAWTLQAEKDLGTAFDDLSKEAIKYGASYQSILDQITEKLTGRPIEPRHTKAVTEEESSPAWAKWAMGLYSLASGNITGVAMLAGGFDFKSVALNIMTVGSIAIVSGAVFGIMLGPISLALLGFGVGVLQAEQARKELVKATKRELVKHLPQVAQEQWQPIYSAVQECFNSYELEVIPRLNDDIQSRQQELDNLVQQKESREIHRDTELKRLNTLKQTVATECRGVETVYEALLAG</sequence>
<dbReference type="SUPFAM" id="SSF52540">
    <property type="entry name" value="P-loop containing nucleoside triphosphate hydrolases"/>
    <property type="match status" value="1"/>
</dbReference>
<keyword evidence="3 9" id="KW-0378">Hydrolase</keyword>
<dbReference type="Proteomes" id="UP000248857">
    <property type="component" value="Unassembled WGS sequence"/>
</dbReference>
<dbReference type="Pfam" id="PF21808">
    <property type="entry name" value="Dynamin-like_hel_bact"/>
    <property type="match status" value="1"/>
</dbReference>
<evidence type="ECO:0000256" key="5">
    <source>
        <dbReference type="ARBA" id="ARBA00023134"/>
    </source>
</evidence>
<dbReference type="EMBL" id="PQWO01000029">
    <property type="protein sequence ID" value="PZD70714.1"/>
    <property type="molecule type" value="Genomic_DNA"/>
</dbReference>
<keyword evidence="4" id="KW-0175">Coiled coil</keyword>
<dbReference type="RefSeq" id="WP_110988730.1">
    <property type="nucleotide sequence ID" value="NZ_CAWNWM010000029.1"/>
</dbReference>
<dbReference type="InterPro" id="IPR027417">
    <property type="entry name" value="P-loop_NTPase"/>
</dbReference>
<dbReference type="GO" id="GO:0003924">
    <property type="term" value="F:GTPase activity"/>
    <property type="evidence" value="ECO:0007669"/>
    <property type="project" value="InterPro"/>
</dbReference>
<evidence type="ECO:0000256" key="3">
    <source>
        <dbReference type="ARBA" id="ARBA00022801"/>
    </source>
</evidence>
<evidence type="ECO:0000256" key="6">
    <source>
        <dbReference type="ARBA" id="ARBA00023136"/>
    </source>
</evidence>
<keyword evidence="6 7" id="KW-0472">Membrane</keyword>
<dbReference type="EC" id="3.6.5.5" evidence="9"/>
<dbReference type="GO" id="GO:0008053">
    <property type="term" value="P:mitochondrial fusion"/>
    <property type="evidence" value="ECO:0007669"/>
    <property type="project" value="TreeGrafter"/>
</dbReference>
<dbReference type="Pfam" id="PF00350">
    <property type="entry name" value="Dynamin_N"/>
    <property type="match status" value="1"/>
</dbReference>
<dbReference type="OrthoDB" id="5477114at2"/>
<dbReference type="InterPro" id="IPR049399">
    <property type="entry name" value="BDLP-like_hel"/>
</dbReference>
<gene>
    <name evidence="9" type="ORF">C1752_09718</name>
</gene>
<dbReference type="PANTHER" id="PTHR10465">
    <property type="entry name" value="TRANSMEMBRANE GTPASE FZO1"/>
    <property type="match status" value="1"/>
</dbReference>
<reference evidence="9 10" key="1">
    <citation type="journal article" date="2018" name="Sci. Rep.">
        <title>A novel species of the marine cyanobacterium Acaryochloris with a unique pigment content and lifestyle.</title>
        <authorList>
            <person name="Partensky F."/>
            <person name="Six C."/>
            <person name="Ratin M."/>
            <person name="Garczarek L."/>
            <person name="Vaulot D."/>
            <person name="Probert I."/>
            <person name="Calteau A."/>
            <person name="Gourvil P."/>
            <person name="Marie D."/>
            <person name="Grebert T."/>
            <person name="Bouchier C."/>
            <person name="Le Panse S."/>
            <person name="Gachenot M."/>
            <person name="Rodriguez F."/>
            <person name="Garrido J.L."/>
        </authorList>
    </citation>
    <scope>NUCLEOTIDE SEQUENCE [LARGE SCALE GENOMIC DNA]</scope>
    <source>
        <strain evidence="9 10">RCC1774</strain>
    </source>
</reference>
<dbReference type="GO" id="GO:0005525">
    <property type="term" value="F:GTP binding"/>
    <property type="evidence" value="ECO:0007669"/>
    <property type="project" value="UniProtKB-KW"/>
</dbReference>
<accession>A0A2W1JKH5</accession>
<dbReference type="Gene3D" id="3.40.50.300">
    <property type="entry name" value="P-loop containing nucleotide triphosphate hydrolases"/>
    <property type="match status" value="1"/>
</dbReference>
<dbReference type="InterPro" id="IPR030381">
    <property type="entry name" value="G_DYNAMIN_dom"/>
</dbReference>
<keyword evidence="5" id="KW-0342">GTP-binding</keyword>
<evidence type="ECO:0000313" key="10">
    <source>
        <dbReference type="Proteomes" id="UP000248857"/>
    </source>
</evidence>
<dbReference type="CDD" id="cd09912">
    <property type="entry name" value="DLP_2"/>
    <property type="match status" value="1"/>
</dbReference>
<keyword evidence="10" id="KW-1185">Reference proteome</keyword>
<evidence type="ECO:0000256" key="4">
    <source>
        <dbReference type="ARBA" id="ARBA00023054"/>
    </source>
</evidence>
<evidence type="ECO:0000259" key="8">
    <source>
        <dbReference type="PROSITE" id="PS51718"/>
    </source>
</evidence>
<comment type="subcellular location">
    <subcellularLocation>
        <location evidence="1">Membrane</location>
    </subcellularLocation>
</comment>
<dbReference type="GO" id="GO:0016020">
    <property type="term" value="C:membrane"/>
    <property type="evidence" value="ECO:0007669"/>
    <property type="project" value="UniProtKB-SubCell"/>
</dbReference>
<dbReference type="PROSITE" id="PS51718">
    <property type="entry name" value="G_DYNAMIN_2"/>
    <property type="match status" value="1"/>
</dbReference>
<evidence type="ECO:0000313" key="9">
    <source>
        <dbReference type="EMBL" id="PZD70714.1"/>
    </source>
</evidence>
<keyword evidence="2" id="KW-0547">Nucleotide-binding</keyword>
<dbReference type="PANTHER" id="PTHR10465:SF0">
    <property type="entry name" value="SARCALUMENIN"/>
    <property type="match status" value="1"/>
</dbReference>
<keyword evidence="7" id="KW-0812">Transmembrane</keyword>